<dbReference type="InterPro" id="IPR056326">
    <property type="entry name" value="ISD11"/>
</dbReference>
<accession>A0A0D9QSG3</accession>
<dbReference type="OMA" id="NYSVYFT"/>
<gene>
    <name evidence="2" type="ORF">AK88_00209</name>
</gene>
<dbReference type="AlphaFoldDB" id="A0A0D9QSG3"/>
<protein>
    <recommendedName>
        <fullName evidence="4">Protein ISD11</fullName>
    </recommendedName>
</protein>
<evidence type="ECO:0000313" key="2">
    <source>
        <dbReference type="EMBL" id="KJP90040.1"/>
    </source>
</evidence>
<dbReference type="GO" id="GO:0005739">
    <property type="term" value="C:mitochondrion"/>
    <property type="evidence" value="ECO:0007669"/>
    <property type="project" value="TreeGrafter"/>
</dbReference>
<evidence type="ECO:0008006" key="4">
    <source>
        <dbReference type="Google" id="ProtNLM"/>
    </source>
</evidence>
<dbReference type="Proteomes" id="UP000054561">
    <property type="component" value="Unassembled WGS sequence"/>
</dbReference>
<dbReference type="Pfam" id="PF23511">
    <property type="entry name" value="Microp_apicomplexa_7"/>
    <property type="match status" value="1"/>
</dbReference>
<evidence type="ECO:0000313" key="3">
    <source>
        <dbReference type="Proteomes" id="UP000054561"/>
    </source>
</evidence>
<dbReference type="VEuPathDB" id="PlasmoDB:AK88_00209"/>
<comment type="similarity">
    <text evidence="1">Belongs to the complex I LYR family.</text>
</comment>
<dbReference type="OrthoDB" id="275715at2759"/>
<organism evidence="2 3">
    <name type="scientific">Plasmodium fragile</name>
    <dbReference type="NCBI Taxonomy" id="5857"/>
    <lineage>
        <taxon>Eukaryota</taxon>
        <taxon>Sar</taxon>
        <taxon>Alveolata</taxon>
        <taxon>Apicomplexa</taxon>
        <taxon>Aconoidasida</taxon>
        <taxon>Haemosporida</taxon>
        <taxon>Plasmodiidae</taxon>
        <taxon>Plasmodium</taxon>
        <taxon>Plasmodium (Plasmodium)</taxon>
    </lineage>
</organism>
<dbReference type="PANTHER" id="PTHR13166:SF7">
    <property type="entry name" value="LYR MOTIF-CONTAINING PROTEIN 4"/>
    <property type="match status" value="1"/>
</dbReference>
<dbReference type="GO" id="GO:1990221">
    <property type="term" value="C:L-cysteine desulfurase complex"/>
    <property type="evidence" value="ECO:0007669"/>
    <property type="project" value="TreeGrafter"/>
</dbReference>
<keyword evidence="3" id="KW-1185">Reference proteome</keyword>
<dbReference type="InterPro" id="IPR045297">
    <property type="entry name" value="Complex1_LYR_LYRM4"/>
</dbReference>
<dbReference type="GeneID" id="24265523"/>
<dbReference type="RefSeq" id="XP_012333283.1">
    <property type="nucleotide sequence ID" value="XM_012477860.1"/>
</dbReference>
<reference evidence="2 3" key="1">
    <citation type="submission" date="2014-03" db="EMBL/GenBank/DDBJ databases">
        <title>The Genome Sequence of Plasmodium fragile nilgiri.</title>
        <authorList>
            <consortium name="The Broad Institute Genomics Platform"/>
            <consortium name="The Broad Institute Genome Sequencing Center for Infectious Disease"/>
            <person name="Neafsey D."/>
            <person name="Duraisingh M."/>
            <person name="Young S.K."/>
            <person name="Zeng Q."/>
            <person name="Gargeya S."/>
            <person name="Abouelleil A."/>
            <person name="Alvarado L."/>
            <person name="Chapman S.B."/>
            <person name="Gainer-Dewar J."/>
            <person name="Goldberg J."/>
            <person name="Griggs A."/>
            <person name="Gujja S."/>
            <person name="Hansen M."/>
            <person name="Howarth C."/>
            <person name="Imamovic A."/>
            <person name="Larimer J."/>
            <person name="Pearson M."/>
            <person name="Poon T.W."/>
            <person name="Priest M."/>
            <person name="Roberts A."/>
            <person name="Saif S."/>
            <person name="Shea T."/>
            <person name="Sykes S."/>
            <person name="Wortman J."/>
            <person name="Nusbaum C."/>
            <person name="Birren B."/>
        </authorList>
    </citation>
    <scope>NUCLEOTIDE SEQUENCE [LARGE SCALE GENOMIC DNA]</scope>
    <source>
        <strain evidence="3">nilgiri</strain>
    </source>
</reference>
<dbReference type="EMBL" id="KQ001646">
    <property type="protein sequence ID" value="KJP90040.1"/>
    <property type="molecule type" value="Genomic_DNA"/>
</dbReference>
<sequence length="90" mass="10878">MMKMNNLKNIKVLYRHILSEASKFENINYSVYFTNKAKDTFREFFSSNHVNHSDEKLKAFEKECQEYLNMLKRQTVVHNMYHVDKPLVTK</sequence>
<proteinExistence type="inferred from homology"/>
<dbReference type="CDD" id="cd20264">
    <property type="entry name" value="Complex1_LYR_LYRM4"/>
    <property type="match status" value="1"/>
</dbReference>
<dbReference type="GO" id="GO:0016226">
    <property type="term" value="P:iron-sulfur cluster assembly"/>
    <property type="evidence" value="ECO:0007669"/>
    <property type="project" value="InterPro"/>
</dbReference>
<dbReference type="InterPro" id="IPR051522">
    <property type="entry name" value="ISC_assembly_LYR"/>
</dbReference>
<dbReference type="PANTHER" id="PTHR13166">
    <property type="entry name" value="PROTEIN C6ORF149"/>
    <property type="match status" value="1"/>
</dbReference>
<name>A0A0D9QSG3_PLAFR</name>
<evidence type="ECO:0000256" key="1">
    <source>
        <dbReference type="ARBA" id="ARBA00009508"/>
    </source>
</evidence>